<keyword evidence="4" id="KW-1185">Reference proteome</keyword>
<dbReference type="Proteomes" id="UP001596958">
    <property type="component" value="Unassembled WGS sequence"/>
</dbReference>
<feature type="chain" id="PRO_5045299893" evidence="2">
    <location>
        <begin position="28"/>
        <end position="383"/>
    </location>
</feature>
<gene>
    <name evidence="3" type="ORF">ACFQZS_14370</name>
</gene>
<feature type="region of interest" description="Disordered" evidence="1">
    <location>
        <begin position="31"/>
        <end position="140"/>
    </location>
</feature>
<proteinExistence type="predicted"/>
<dbReference type="RefSeq" id="WP_377101389.1">
    <property type="nucleotide sequence ID" value="NZ_JBHTHU010000019.1"/>
</dbReference>
<organism evidence="3 4">
    <name type="scientific">Mucilaginibacter calamicampi</name>
    <dbReference type="NCBI Taxonomy" id="1302352"/>
    <lineage>
        <taxon>Bacteria</taxon>
        <taxon>Pseudomonadati</taxon>
        <taxon>Bacteroidota</taxon>
        <taxon>Sphingobacteriia</taxon>
        <taxon>Sphingobacteriales</taxon>
        <taxon>Sphingobacteriaceae</taxon>
        <taxon>Mucilaginibacter</taxon>
    </lineage>
</organism>
<feature type="compositionally biased region" description="Polar residues" evidence="1">
    <location>
        <begin position="97"/>
        <end position="114"/>
    </location>
</feature>
<feature type="signal peptide" evidence="2">
    <location>
        <begin position="1"/>
        <end position="27"/>
    </location>
</feature>
<dbReference type="Pfam" id="PF20125">
    <property type="entry name" value="DUF6515"/>
    <property type="match status" value="1"/>
</dbReference>
<sequence length="383" mass="40519">MKRISQYLAVAAFSGLLCVSLAMPADAQRRGTGGGGGGGGGFSRGGGGGAAGGGGGFSRGGGAQGGGGFNRGGGFSSPSQRPQSGGNDARRGGFNRDMSTQQPNATSPRSNNSADARRGGFNRDMATRQPNAVSPRANNNAYGVYGGRRGTVGPNVATGRYGSGANVGRGGFYRGGRYYGGGVNYGNRGYGNRYYGNTYGRWGGSRGYYFNRGLYSTLYYPRLGFSLGVLPYGYYPFYWGGSQFYLSGGYYYQYNNNQYTVVEPPLGAAISSLPDGAESIIINGEQYYELNGVYYLATTRDDGSVVYEVVGKDGQLDTSNMADMPAPTIAESHVGEIVTDLPPDTRRVKLNGETFLVSPDQYYYQEIPGTNTYKVVAVPIVEP</sequence>
<evidence type="ECO:0000256" key="2">
    <source>
        <dbReference type="SAM" id="SignalP"/>
    </source>
</evidence>
<dbReference type="InterPro" id="IPR045398">
    <property type="entry name" value="DUF6515"/>
</dbReference>
<feature type="compositionally biased region" description="Polar residues" evidence="1">
    <location>
        <begin position="128"/>
        <end position="140"/>
    </location>
</feature>
<evidence type="ECO:0000313" key="3">
    <source>
        <dbReference type="EMBL" id="MFD0751332.1"/>
    </source>
</evidence>
<protein>
    <submittedName>
        <fullName evidence="3">DUF6515 family protein</fullName>
    </submittedName>
</protein>
<evidence type="ECO:0000313" key="4">
    <source>
        <dbReference type="Proteomes" id="UP001596958"/>
    </source>
</evidence>
<reference evidence="4" key="1">
    <citation type="journal article" date="2019" name="Int. J. Syst. Evol. Microbiol.">
        <title>The Global Catalogue of Microorganisms (GCM) 10K type strain sequencing project: providing services to taxonomists for standard genome sequencing and annotation.</title>
        <authorList>
            <consortium name="The Broad Institute Genomics Platform"/>
            <consortium name="The Broad Institute Genome Sequencing Center for Infectious Disease"/>
            <person name="Wu L."/>
            <person name="Ma J."/>
        </authorList>
    </citation>
    <scope>NUCLEOTIDE SEQUENCE [LARGE SCALE GENOMIC DNA]</scope>
    <source>
        <strain evidence="4">CCUG 63418</strain>
    </source>
</reference>
<keyword evidence="2" id="KW-0732">Signal</keyword>
<dbReference type="EMBL" id="JBHTHU010000019">
    <property type="protein sequence ID" value="MFD0751332.1"/>
    <property type="molecule type" value="Genomic_DNA"/>
</dbReference>
<comment type="caution">
    <text evidence="3">The sequence shown here is derived from an EMBL/GenBank/DDBJ whole genome shotgun (WGS) entry which is preliminary data.</text>
</comment>
<feature type="compositionally biased region" description="Gly residues" evidence="1">
    <location>
        <begin position="31"/>
        <end position="75"/>
    </location>
</feature>
<name>A0ABW2Z0U3_9SPHI</name>
<evidence type="ECO:0000256" key="1">
    <source>
        <dbReference type="SAM" id="MobiDB-lite"/>
    </source>
</evidence>
<accession>A0ABW2Z0U3</accession>